<proteinExistence type="predicted"/>
<comment type="caution">
    <text evidence="3">The sequence shown here is derived from an EMBL/GenBank/DDBJ whole genome shotgun (WGS) entry which is preliminary data.</text>
</comment>
<keyword evidence="1" id="KW-0472">Membrane</keyword>
<dbReference type="Proteomes" id="UP001169990">
    <property type="component" value="Unassembled WGS sequence"/>
</dbReference>
<feature type="transmembrane region" description="Helical" evidence="1">
    <location>
        <begin position="12"/>
        <end position="31"/>
    </location>
</feature>
<dbReference type="InterPro" id="IPR036259">
    <property type="entry name" value="MFS_trans_sf"/>
</dbReference>
<reference evidence="3" key="3">
    <citation type="journal article" date="2022" name="3 Biotech.">
        <title>Isomaltooligosaccharides utilization and genomic characterization of human infant anti-inflammatory Bifidobacterium longum and Bifidobacterium breve strains.</title>
        <authorList>
            <person name="Sharma S."/>
            <person name="Singh S."/>
            <person name="Chaudhary V."/>
            <person name="Mantri S."/>
            <person name="Chander A."/>
            <person name="Maurya R."/>
            <person name="Rajarammohan S."/>
            <person name="Singh R.P."/>
            <person name="Rishi P."/>
            <person name="Bishnoi M."/>
            <person name="Bhadada S.K."/>
            <person name="Kondepudi K.K."/>
        </authorList>
    </citation>
    <scope>NUCLEOTIDE SEQUENCE</scope>
    <source>
        <strain evidence="3">Bif11</strain>
    </source>
</reference>
<sequence length="66" mass="7195">MITEYRPERQNEISGLMLMGLIGGAIFPPIMDALADAMNAQLGRLPLCTSANNVNCEMERISPPMS</sequence>
<dbReference type="RefSeq" id="WP_080790485.1">
    <property type="nucleotide sequence ID" value="NZ_CABHNR010000048.1"/>
</dbReference>
<gene>
    <name evidence="3" type="ORF">DC496_01050</name>
    <name evidence="2" type="ORF">LIP63_06705</name>
</gene>
<accession>A0AAP3H9C6</accession>
<dbReference type="EMBL" id="QELD01000003">
    <property type="protein sequence ID" value="MDN4186997.1"/>
    <property type="molecule type" value="Genomic_DNA"/>
</dbReference>
<reference evidence="3" key="1">
    <citation type="submission" date="2018-05" db="EMBL/GenBank/DDBJ databases">
        <authorList>
            <person name="Kondepudi K.K."/>
            <person name="Singh S."/>
            <person name="Chaudhry V."/>
            <person name="Mantri S."/>
            <person name="Bhadada S."/>
            <person name="Bishnoi M."/>
            <person name="Kaur J."/>
            <person name="Sharma S."/>
            <person name="Bhatia R."/>
        </authorList>
    </citation>
    <scope>NUCLEOTIDE SEQUENCE</scope>
    <source>
        <strain evidence="3">Bif11</strain>
    </source>
</reference>
<evidence type="ECO:0000256" key="1">
    <source>
        <dbReference type="SAM" id="Phobius"/>
    </source>
</evidence>
<evidence type="ECO:0000313" key="2">
    <source>
        <dbReference type="EMBL" id="MCB5645062.1"/>
    </source>
</evidence>
<evidence type="ECO:0000313" key="4">
    <source>
        <dbReference type="Proteomes" id="UP001169990"/>
    </source>
</evidence>
<organism evidence="3 4">
    <name type="scientific">Bifidobacterium breve</name>
    <dbReference type="NCBI Taxonomy" id="1685"/>
    <lineage>
        <taxon>Bacteria</taxon>
        <taxon>Bacillati</taxon>
        <taxon>Actinomycetota</taxon>
        <taxon>Actinomycetes</taxon>
        <taxon>Bifidobacteriales</taxon>
        <taxon>Bifidobacteriaceae</taxon>
        <taxon>Bifidobacterium</taxon>
    </lineage>
</organism>
<keyword evidence="1" id="KW-0812">Transmembrane</keyword>
<evidence type="ECO:0000313" key="3">
    <source>
        <dbReference type="EMBL" id="MDN4186997.1"/>
    </source>
</evidence>
<name>A0AAP3H9C6_BIFBR</name>
<dbReference type="EMBL" id="JAJBPF010000014">
    <property type="protein sequence ID" value="MCB5645062.1"/>
    <property type="molecule type" value="Genomic_DNA"/>
</dbReference>
<dbReference type="AlphaFoldDB" id="A0AAP3H9C6"/>
<keyword evidence="1" id="KW-1133">Transmembrane helix</keyword>
<dbReference type="Proteomes" id="UP001198148">
    <property type="component" value="Unassembled WGS sequence"/>
</dbReference>
<protein>
    <submittedName>
        <fullName evidence="3">Uncharacterized protein</fullName>
    </submittedName>
</protein>
<reference evidence="2" key="2">
    <citation type="submission" date="2021-10" db="EMBL/GenBank/DDBJ databases">
        <title>Collection of gut derived symbiotic bacterial strains cultured from healthy donors.</title>
        <authorList>
            <person name="Lin H."/>
            <person name="Littmann E."/>
            <person name="Claire K."/>
            <person name="Pamer E."/>
        </authorList>
    </citation>
    <scope>NUCLEOTIDE SEQUENCE</scope>
    <source>
        <strain evidence="2">MSK.23.105</strain>
    </source>
</reference>
<dbReference type="Gene3D" id="1.20.1250.20">
    <property type="entry name" value="MFS general substrate transporter like domains"/>
    <property type="match status" value="1"/>
</dbReference>